<dbReference type="AlphaFoldDB" id="A0A6G1IWN5"/>
<reference evidence="1" key="1">
    <citation type="journal article" date="2020" name="Stud. Mycol.">
        <title>101 Dothideomycetes genomes: a test case for predicting lifestyles and emergence of pathogens.</title>
        <authorList>
            <person name="Haridas S."/>
            <person name="Albert R."/>
            <person name="Binder M."/>
            <person name="Bloem J."/>
            <person name="Labutti K."/>
            <person name="Salamov A."/>
            <person name="Andreopoulos B."/>
            <person name="Baker S."/>
            <person name="Barry K."/>
            <person name="Bills G."/>
            <person name="Bluhm B."/>
            <person name="Cannon C."/>
            <person name="Castanera R."/>
            <person name="Culley D."/>
            <person name="Daum C."/>
            <person name="Ezra D."/>
            <person name="Gonzalez J."/>
            <person name="Henrissat B."/>
            <person name="Kuo A."/>
            <person name="Liang C."/>
            <person name="Lipzen A."/>
            <person name="Lutzoni F."/>
            <person name="Magnuson J."/>
            <person name="Mondo S."/>
            <person name="Nolan M."/>
            <person name="Ohm R."/>
            <person name="Pangilinan J."/>
            <person name="Park H.-J."/>
            <person name="Ramirez L."/>
            <person name="Alfaro M."/>
            <person name="Sun H."/>
            <person name="Tritt A."/>
            <person name="Yoshinaga Y."/>
            <person name="Zwiers L.-H."/>
            <person name="Turgeon B."/>
            <person name="Goodwin S."/>
            <person name="Spatafora J."/>
            <person name="Crous P."/>
            <person name="Grigoriev I."/>
        </authorList>
    </citation>
    <scope>NUCLEOTIDE SEQUENCE</scope>
    <source>
        <strain evidence="1">CBS 122367</strain>
    </source>
</reference>
<protein>
    <submittedName>
        <fullName evidence="1">Uncharacterized protein</fullName>
    </submittedName>
</protein>
<dbReference type="Proteomes" id="UP000799291">
    <property type="component" value="Unassembled WGS sequence"/>
</dbReference>
<proteinExistence type="predicted"/>
<accession>A0A6G1IWN5</accession>
<organism evidence="1 2">
    <name type="scientific">Lentithecium fluviatile CBS 122367</name>
    <dbReference type="NCBI Taxonomy" id="1168545"/>
    <lineage>
        <taxon>Eukaryota</taxon>
        <taxon>Fungi</taxon>
        <taxon>Dikarya</taxon>
        <taxon>Ascomycota</taxon>
        <taxon>Pezizomycotina</taxon>
        <taxon>Dothideomycetes</taxon>
        <taxon>Pleosporomycetidae</taxon>
        <taxon>Pleosporales</taxon>
        <taxon>Massarineae</taxon>
        <taxon>Lentitheciaceae</taxon>
        <taxon>Lentithecium</taxon>
    </lineage>
</organism>
<gene>
    <name evidence="1" type="ORF">K458DRAFT_433232</name>
</gene>
<name>A0A6G1IWN5_9PLEO</name>
<evidence type="ECO:0000313" key="2">
    <source>
        <dbReference type="Proteomes" id="UP000799291"/>
    </source>
</evidence>
<evidence type="ECO:0000313" key="1">
    <source>
        <dbReference type="EMBL" id="KAF2682299.1"/>
    </source>
</evidence>
<sequence length="150" mass="17332">MATVPTDEQVLDAILLIRHDLKRELEPPKNVEPLWSPIEIPSNALAVQQRYKDKSTRCFKLYGRGQYEFGVTPNADMQLLIGEDIGRQLKAESSSYLPTFTPREIEHQKAVFKENSMKMKRAMLRDPKTRGYIPVDARCEPLWDEEKNGQ</sequence>
<dbReference type="OrthoDB" id="4151615at2759"/>
<keyword evidence="2" id="KW-1185">Reference proteome</keyword>
<dbReference type="EMBL" id="MU005588">
    <property type="protein sequence ID" value="KAF2682299.1"/>
    <property type="molecule type" value="Genomic_DNA"/>
</dbReference>